<dbReference type="InterPro" id="IPR006311">
    <property type="entry name" value="TAT_signal"/>
</dbReference>
<dbReference type="SUPFAM" id="SSF50998">
    <property type="entry name" value="Quinoprotein alcohol dehydrogenase-like"/>
    <property type="match status" value="1"/>
</dbReference>
<reference evidence="2 3" key="1">
    <citation type="submission" date="2021-03" db="EMBL/GenBank/DDBJ databases">
        <title>Genomic Encyclopedia of Type Strains, Phase IV (KMG-IV): sequencing the most valuable type-strain genomes for metagenomic binning, comparative biology and taxonomic classification.</title>
        <authorList>
            <person name="Goeker M."/>
        </authorList>
    </citation>
    <scope>NUCLEOTIDE SEQUENCE [LARGE SCALE GENOMIC DNA]</scope>
    <source>
        <strain evidence="2 3">DSM 12287</strain>
    </source>
</reference>
<accession>A0A8J7R4G8</accession>
<dbReference type="EMBL" id="JAGGKE010000001">
    <property type="protein sequence ID" value="MBP1900756.1"/>
    <property type="molecule type" value="Genomic_DNA"/>
</dbReference>
<dbReference type="Gene3D" id="2.130.10.10">
    <property type="entry name" value="YVTN repeat-like/Quinoprotein amine dehydrogenase"/>
    <property type="match status" value="1"/>
</dbReference>
<dbReference type="Proteomes" id="UP000770586">
    <property type="component" value="Unassembled WGS sequence"/>
</dbReference>
<organism evidence="2 3">
    <name type="scientific">Halorubrum trapanicum</name>
    <dbReference type="NCBI Taxonomy" id="29284"/>
    <lineage>
        <taxon>Archaea</taxon>
        <taxon>Methanobacteriati</taxon>
        <taxon>Methanobacteriota</taxon>
        <taxon>Stenosarchaea group</taxon>
        <taxon>Halobacteria</taxon>
        <taxon>Halobacteriales</taxon>
        <taxon>Haloferacaceae</taxon>
        <taxon>Halorubrum</taxon>
    </lineage>
</organism>
<comment type="caution">
    <text evidence="2">The sequence shown here is derived from an EMBL/GenBank/DDBJ whole genome shotgun (WGS) entry which is preliminary data.</text>
</comment>
<feature type="compositionally biased region" description="Low complexity" evidence="1">
    <location>
        <begin position="139"/>
        <end position="149"/>
    </location>
</feature>
<dbReference type="OrthoDB" id="330806at2157"/>
<proteinExistence type="predicted"/>
<keyword evidence="3" id="KW-1185">Reference proteome</keyword>
<feature type="region of interest" description="Disordered" evidence="1">
    <location>
        <begin position="176"/>
        <end position="223"/>
    </location>
</feature>
<dbReference type="InterPro" id="IPR015943">
    <property type="entry name" value="WD40/YVTN_repeat-like_dom_sf"/>
</dbReference>
<feature type="compositionally biased region" description="Acidic residues" evidence="1">
    <location>
        <begin position="190"/>
        <end position="209"/>
    </location>
</feature>
<dbReference type="RefSeq" id="WP_209543790.1">
    <property type="nucleotide sequence ID" value="NZ_BAAADX010000003.1"/>
</dbReference>
<protein>
    <submittedName>
        <fullName evidence="2">Uncharacterized protein</fullName>
    </submittedName>
</protein>
<gene>
    <name evidence="2" type="ORF">J2744_000408</name>
</gene>
<evidence type="ECO:0000313" key="2">
    <source>
        <dbReference type="EMBL" id="MBP1900756.1"/>
    </source>
</evidence>
<dbReference type="InterPro" id="IPR011047">
    <property type="entry name" value="Quinoprotein_ADH-like_sf"/>
</dbReference>
<sequence>MTGDERPSSPPTRRRFLAGVATAFAAATAGCGYVPGGGDLAWRESLRVGSLAFGSDRRSLPAEDRLVTVENQSGRDYDFEEEVWRDVENAAVSVLTPDGTLRSVGETERQAVGAPAVGGDAVFLPLERDRLTAVDLSEGEPSAGGSSEADPAGSDGSTEESADGAVRWRIDAGSLLATGSEGGSGNDGTADGDETTDGDGTADGDETTDGDGTTDGGGSSLRGVRASDSIVVAVGAHGIAAVDAETGDRALAVPDLWTDESGGSPADPTPRVAVDDATVWVLIPGDAAATENGDATVVGYDRTGARRVERAVDDANDWIVAVDGTVAVGGADGTLTGYDRELERRFALDAQAPESRPPHVSGEGRLYYSHGRTVVGVDVDAGEVAFERSDLPRGHLAVDERGAYVAERGDGFDDAEARMVAVGTDGSVRWETPFPEGVEPSELFAIGGRLVALDGGTAYGFRATPGERWSPLG</sequence>
<evidence type="ECO:0000256" key="1">
    <source>
        <dbReference type="SAM" id="MobiDB-lite"/>
    </source>
</evidence>
<dbReference type="PROSITE" id="PS51318">
    <property type="entry name" value="TAT"/>
    <property type="match status" value="1"/>
</dbReference>
<evidence type="ECO:0000313" key="3">
    <source>
        <dbReference type="Proteomes" id="UP000770586"/>
    </source>
</evidence>
<dbReference type="AlphaFoldDB" id="A0A8J7R4G8"/>
<name>A0A8J7R4G8_9EURY</name>
<dbReference type="PROSITE" id="PS51257">
    <property type="entry name" value="PROKAR_LIPOPROTEIN"/>
    <property type="match status" value="1"/>
</dbReference>
<feature type="region of interest" description="Disordered" evidence="1">
    <location>
        <begin position="136"/>
        <end position="163"/>
    </location>
</feature>